<dbReference type="Gene3D" id="1.10.10.60">
    <property type="entry name" value="Homeodomain-like"/>
    <property type="match status" value="1"/>
</dbReference>
<dbReference type="PANTHER" id="PTHR10948">
    <property type="entry name" value="TRANSPOSASE"/>
    <property type="match status" value="1"/>
</dbReference>
<evidence type="ECO:0000259" key="2">
    <source>
        <dbReference type="PROSITE" id="PS50994"/>
    </source>
</evidence>
<proteinExistence type="predicted"/>
<dbReference type="Proteomes" id="UP000286848">
    <property type="component" value="Unassembled WGS sequence"/>
</dbReference>
<evidence type="ECO:0000313" key="3">
    <source>
        <dbReference type="EMBL" id="GBG93841.1"/>
    </source>
</evidence>
<dbReference type="GO" id="GO:0015074">
    <property type="term" value="P:DNA integration"/>
    <property type="evidence" value="ECO:0007669"/>
    <property type="project" value="InterPro"/>
</dbReference>
<dbReference type="InterPro" id="IPR012337">
    <property type="entry name" value="RNaseH-like_sf"/>
</dbReference>
<name>A0A401IQN6_9LACO</name>
<dbReference type="NCBIfam" id="NF033563">
    <property type="entry name" value="transpos_IS30"/>
    <property type="match status" value="1"/>
</dbReference>
<keyword evidence="4" id="KW-1185">Reference proteome</keyword>
<dbReference type="InterPro" id="IPR051917">
    <property type="entry name" value="Transposase-Integrase"/>
</dbReference>
<keyword evidence="1" id="KW-0233">DNA recombination</keyword>
<accession>A0A401IQN6</accession>
<dbReference type="Gene3D" id="3.30.420.10">
    <property type="entry name" value="Ribonuclease H-like superfamily/Ribonuclease H"/>
    <property type="match status" value="1"/>
</dbReference>
<dbReference type="Pfam" id="PF13936">
    <property type="entry name" value="HTH_38"/>
    <property type="match status" value="1"/>
</dbReference>
<evidence type="ECO:0000256" key="1">
    <source>
        <dbReference type="ARBA" id="ARBA00023172"/>
    </source>
</evidence>
<comment type="caution">
    <text evidence="3">The sequence shown here is derived from an EMBL/GenBank/DDBJ whole genome shotgun (WGS) entry which is preliminary data.</text>
</comment>
<dbReference type="InterPro" id="IPR053392">
    <property type="entry name" value="Transposase_IS30-like"/>
</dbReference>
<dbReference type="SUPFAM" id="SSF53098">
    <property type="entry name" value="Ribonuclease H-like"/>
    <property type="match status" value="1"/>
</dbReference>
<sequence length="356" mass="40982">MQEQNIMSHTKGHHLTAFERGKIAALHGEEKSNREIARILGICRQTVANELNRGQIDQVQKINGKRVYRTEYSAETAQLRYEDNRRRCHRPLKLVQAADFIAHFTEHFKQDGWSPDAVVGRAKEKKLYRPEEMVCTATLYSYIDAQLLEIKNIDLLEKTSHHIKHKANTKHKRLLTGRSIDERPKSVDSRREFGHFELDTVVGKRDGQESVIMTFIERKSRFQFMRLIDGRDADSVNYAMRGIVAEYGDVIKTITADNGSEFADLDSVVDGVATVYYAHPYRSSERGTNEVHNKMVRRDFPKGESLDAVSPQAVAETQDRLNRLPRRQLRYRTTEEVFVAERARAQRRAAKVVVAS</sequence>
<dbReference type="InterPro" id="IPR025246">
    <property type="entry name" value="IS30-like_HTH"/>
</dbReference>
<dbReference type="GO" id="GO:0005829">
    <property type="term" value="C:cytosol"/>
    <property type="evidence" value="ECO:0007669"/>
    <property type="project" value="TreeGrafter"/>
</dbReference>
<dbReference type="InterPro" id="IPR001584">
    <property type="entry name" value="Integrase_cat-core"/>
</dbReference>
<dbReference type="InterPro" id="IPR036397">
    <property type="entry name" value="RNaseH_sf"/>
</dbReference>
<dbReference type="EMBL" id="BFFP01000003">
    <property type="protein sequence ID" value="GBG93841.1"/>
    <property type="molecule type" value="Genomic_DNA"/>
</dbReference>
<dbReference type="PROSITE" id="PS50994">
    <property type="entry name" value="INTEGRASE"/>
    <property type="match status" value="1"/>
</dbReference>
<feature type="domain" description="Integrase catalytic" evidence="2">
    <location>
        <begin position="180"/>
        <end position="342"/>
    </location>
</feature>
<dbReference type="OrthoDB" id="9781678at2"/>
<reference evidence="3 4" key="1">
    <citation type="journal article" date="2019" name="Int. J. Syst. Evol. Microbiol.">
        <title>Lactobacillus salitolerans sp. nov., a novel lactic acid bacterium isolated from spent mushroom substrates.</title>
        <authorList>
            <person name="Tohno M."/>
            <person name="Tanizawa Y."/>
            <person name="Kojima Y."/>
            <person name="Sakamoto M."/>
            <person name="Nakamura Y."/>
            <person name="Ohkuma M."/>
            <person name="Kobayashi H."/>
        </authorList>
    </citation>
    <scope>NUCLEOTIDE SEQUENCE [LARGE SCALE GENOMIC DNA]</scope>
    <source>
        <strain evidence="3 4">YK43</strain>
    </source>
</reference>
<organism evidence="3 4">
    <name type="scientific">Ligilactobacillus salitolerans</name>
    <dbReference type="NCBI Taxonomy" id="1808352"/>
    <lineage>
        <taxon>Bacteria</taxon>
        <taxon>Bacillati</taxon>
        <taxon>Bacillota</taxon>
        <taxon>Bacilli</taxon>
        <taxon>Lactobacillales</taxon>
        <taxon>Lactobacillaceae</taxon>
        <taxon>Ligilactobacillus</taxon>
    </lineage>
</organism>
<dbReference type="GO" id="GO:0004803">
    <property type="term" value="F:transposase activity"/>
    <property type="evidence" value="ECO:0007669"/>
    <property type="project" value="TreeGrafter"/>
</dbReference>
<protein>
    <submittedName>
        <fullName evidence="3">Transposase</fullName>
    </submittedName>
</protein>
<dbReference type="GO" id="GO:0032196">
    <property type="term" value="P:transposition"/>
    <property type="evidence" value="ECO:0007669"/>
    <property type="project" value="TreeGrafter"/>
</dbReference>
<dbReference type="AlphaFoldDB" id="A0A401IQN6"/>
<dbReference type="GO" id="GO:0003676">
    <property type="term" value="F:nucleic acid binding"/>
    <property type="evidence" value="ECO:0007669"/>
    <property type="project" value="InterPro"/>
</dbReference>
<dbReference type="GO" id="GO:0006310">
    <property type="term" value="P:DNA recombination"/>
    <property type="evidence" value="ECO:0007669"/>
    <property type="project" value="UniProtKB-KW"/>
</dbReference>
<gene>
    <name evidence="3" type="ORF">LFYK43_03000</name>
</gene>
<dbReference type="PANTHER" id="PTHR10948:SF23">
    <property type="entry name" value="TRANSPOSASE INSI FOR INSERTION SEQUENCE ELEMENT IS30A-RELATED"/>
    <property type="match status" value="1"/>
</dbReference>
<evidence type="ECO:0000313" key="4">
    <source>
        <dbReference type="Proteomes" id="UP000286848"/>
    </source>
</evidence>
<dbReference type="RefSeq" id="WP_124974829.1">
    <property type="nucleotide sequence ID" value="NZ_BFFP01000003.1"/>
</dbReference>